<evidence type="ECO:0000313" key="1">
    <source>
        <dbReference type="EMBL" id="KAF2475589.1"/>
    </source>
</evidence>
<organism evidence="1 2">
    <name type="scientific">Lindgomyces ingoldianus</name>
    <dbReference type="NCBI Taxonomy" id="673940"/>
    <lineage>
        <taxon>Eukaryota</taxon>
        <taxon>Fungi</taxon>
        <taxon>Dikarya</taxon>
        <taxon>Ascomycota</taxon>
        <taxon>Pezizomycotina</taxon>
        <taxon>Dothideomycetes</taxon>
        <taxon>Pleosporomycetidae</taxon>
        <taxon>Pleosporales</taxon>
        <taxon>Lindgomycetaceae</taxon>
        <taxon>Lindgomyces</taxon>
    </lineage>
</organism>
<evidence type="ECO:0000313" key="2">
    <source>
        <dbReference type="Proteomes" id="UP000799755"/>
    </source>
</evidence>
<protein>
    <submittedName>
        <fullName evidence="1">Uncharacterized protein</fullName>
    </submittedName>
</protein>
<proteinExistence type="predicted"/>
<dbReference type="Proteomes" id="UP000799755">
    <property type="component" value="Unassembled WGS sequence"/>
</dbReference>
<dbReference type="EMBL" id="MU003496">
    <property type="protein sequence ID" value="KAF2475589.1"/>
    <property type="molecule type" value="Genomic_DNA"/>
</dbReference>
<name>A0ACB6R8J8_9PLEO</name>
<gene>
    <name evidence="1" type="ORF">BDR25DRAFT_310938</name>
</gene>
<sequence>MASAVGDYLFSKLAEAGVKRVLGYSRGSIFIGSVQRNGLDYEDLNHMHSNPGPSEIGAFVVSAEEGELTACCNQGTNYFSYRPVVYVVEHASAQFCDLSQLTSRYGFATSTILSSPITVVSQISRILDTMLYESKPVYIGLSLAVAGQPMPAPSPSASHPPSLDYPTGSAPTSMSTPSSLVPPLGGTPGLASHTASRAHSSEPPPSADEEEAAKAAIAMSFI</sequence>
<comment type="caution">
    <text evidence="1">The sequence shown here is derived from an EMBL/GenBank/DDBJ whole genome shotgun (WGS) entry which is preliminary data.</text>
</comment>
<keyword evidence="2" id="KW-1185">Reference proteome</keyword>
<accession>A0ACB6R8J8</accession>
<reference evidence="1" key="1">
    <citation type="journal article" date="2020" name="Stud. Mycol.">
        <title>101 Dothideomycetes genomes: a test case for predicting lifestyles and emergence of pathogens.</title>
        <authorList>
            <person name="Haridas S."/>
            <person name="Albert R."/>
            <person name="Binder M."/>
            <person name="Bloem J."/>
            <person name="Labutti K."/>
            <person name="Salamov A."/>
            <person name="Andreopoulos B."/>
            <person name="Baker S."/>
            <person name="Barry K."/>
            <person name="Bills G."/>
            <person name="Bluhm B."/>
            <person name="Cannon C."/>
            <person name="Castanera R."/>
            <person name="Culley D."/>
            <person name="Daum C."/>
            <person name="Ezra D."/>
            <person name="Gonzalez J."/>
            <person name="Henrissat B."/>
            <person name="Kuo A."/>
            <person name="Liang C."/>
            <person name="Lipzen A."/>
            <person name="Lutzoni F."/>
            <person name="Magnuson J."/>
            <person name="Mondo S."/>
            <person name="Nolan M."/>
            <person name="Ohm R."/>
            <person name="Pangilinan J."/>
            <person name="Park H.-J."/>
            <person name="Ramirez L."/>
            <person name="Alfaro M."/>
            <person name="Sun H."/>
            <person name="Tritt A."/>
            <person name="Yoshinaga Y."/>
            <person name="Zwiers L.-H."/>
            <person name="Turgeon B."/>
            <person name="Goodwin S."/>
            <person name="Spatafora J."/>
            <person name="Crous P."/>
            <person name="Grigoriev I."/>
        </authorList>
    </citation>
    <scope>NUCLEOTIDE SEQUENCE</scope>
    <source>
        <strain evidence="1">ATCC 200398</strain>
    </source>
</reference>